<dbReference type="EMBL" id="ML145235">
    <property type="protein sequence ID" value="TBU52818.1"/>
    <property type="molecule type" value="Genomic_DNA"/>
</dbReference>
<evidence type="ECO:0000313" key="5">
    <source>
        <dbReference type="Proteomes" id="UP000292082"/>
    </source>
</evidence>
<proteinExistence type="predicted"/>
<evidence type="ECO:0000256" key="1">
    <source>
        <dbReference type="SAM" id="MobiDB-lite"/>
    </source>
</evidence>
<evidence type="ECO:0000259" key="2">
    <source>
        <dbReference type="Pfam" id="PF06985"/>
    </source>
</evidence>
<sequence length="625" mass="70616">MRLLDTCTGQFVERDPGKTTYAILSHTWRQREQTYDELKIVQARYGGPSRTGYTSRPSSPSSHSPSDLTQTSSPIWDDDGLSRKIREACRLAREAGYRYLWIDSCCIDKASSSELSESINSMWQWYGGAKVCYAHLADVPSGEDPRAAESAFRSSRWFTRGWTLQELIAPFSVTFLSEDWTEIGTKVALADLVEEITGISEDALLHAKSLDKFSVAQRFSWAAKRETTRVEDQAYSLLGIFDINMATLYGEGERAFRRLQEEIVRRIPDQSLFAWGVVHQGPNMHEQSATDGEEYPSLLRCQPSESLLLFSSSVNRFDTDSKDIAVVSPVILRQFGRSDLLSAEYTPTPQGIRTRLPVWPLSRLYPQIELTFPRDIPQSQWHVVILGCEHKDSPGCLLGRLCYIPPSETDIDFLHPGHVLVYPRPSRSSYRPGLFPLSPATIERCRNDIKVKTVYISHPERATAQSENARLQPHESIRLLLPKATPNALRAQGYMAKLQGPDEGHPTTHWFTLSNDDCTISIEYRHTLEEGRLLRIEADVKMSRHALESSEEVRADSSSVEWSDYRPWCSSLDATVAFTLAGKKTTVDVGLDWVAPSHYFIRIGTIDETRETTPAMLLDGEQEAE</sequence>
<feature type="domain" description="Heterokaryon incompatibility" evidence="2">
    <location>
        <begin position="21"/>
        <end position="138"/>
    </location>
</feature>
<feature type="domain" description="DUF8212" evidence="3">
    <location>
        <begin position="254"/>
        <end position="460"/>
    </location>
</feature>
<dbReference type="AlphaFoldDB" id="A0A4Q9PDQ8"/>
<dbReference type="InterPro" id="IPR010730">
    <property type="entry name" value="HET"/>
</dbReference>
<evidence type="ECO:0000259" key="3">
    <source>
        <dbReference type="Pfam" id="PF26640"/>
    </source>
</evidence>
<reference evidence="4 5" key="1">
    <citation type="submission" date="2019-01" db="EMBL/GenBank/DDBJ databases">
        <title>Draft genome sequences of three monokaryotic isolates of the white-rot basidiomycete fungus Dichomitus squalens.</title>
        <authorList>
            <consortium name="DOE Joint Genome Institute"/>
            <person name="Lopez S.C."/>
            <person name="Andreopoulos B."/>
            <person name="Pangilinan J."/>
            <person name="Lipzen A."/>
            <person name="Riley R."/>
            <person name="Ahrendt S."/>
            <person name="Ng V."/>
            <person name="Barry K."/>
            <person name="Daum C."/>
            <person name="Grigoriev I.V."/>
            <person name="Hilden K.S."/>
            <person name="Makela M.R."/>
            <person name="de Vries R.P."/>
        </authorList>
    </citation>
    <scope>NUCLEOTIDE SEQUENCE [LARGE SCALE GENOMIC DNA]</scope>
    <source>
        <strain evidence="4 5">CBS 464.89</strain>
    </source>
</reference>
<dbReference type="Pfam" id="PF06985">
    <property type="entry name" value="HET"/>
    <property type="match status" value="1"/>
</dbReference>
<protein>
    <submittedName>
        <fullName evidence="4">HET-domain-containing protein</fullName>
    </submittedName>
</protein>
<dbReference type="Pfam" id="PF26640">
    <property type="entry name" value="DUF8212"/>
    <property type="match status" value="1"/>
</dbReference>
<feature type="compositionally biased region" description="Low complexity" evidence="1">
    <location>
        <begin position="48"/>
        <end position="66"/>
    </location>
</feature>
<name>A0A4Q9PDQ8_9APHY</name>
<dbReference type="Proteomes" id="UP000292082">
    <property type="component" value="Unassembled WGS sequence"/>
</dbReference>
<dbReference type="PANTHER" id="PTHR10622">
    <property type="entry name" value="HET DOMAIN-CONTAINING PROTEIN"/>
    <property type="match status" value="1"/>
</dbReference>
<feature type="region of interest" description="Disordered" evidence="1">
    <location>
        <begin position="46"/>
        <end position="75"/>
    </location>
</feature>
<dbReference type="PANTHER" id="PTHR10622:SF10">
    <property type="entry name" value="HET DOMAIN-CONTAINING PROTEIN"/>
    <property type="match status" value="1"/>
</dbReference>
<organism evidence="4 5">
    <name type="scientific">Dichomitus squalens</name>
    <dbReference type="NCBI Taxonomy" id="114155"/>
    <lineage>
        <taxon>Eukaryota</taxon>
        <taxon>Fungi</taxon>
        <taxon>Dikarya</taxon>
        <taxon>Basidiomycota</taxon>
        <taxon>Agaricomycotina</taxon>
        <taxon>Agaricomycetes</taxon>
        <taxon>Polyporales</taxon>
        <taxon>Polyporaceae</taxon>
        <taxon>Dichomitus</taxon>
    </lineage>
</organism>
<dbReference type="InterPro" id="IPR058525">
    <property type="entry name" value="DUF8212"/>
</dbReference>
<evidence type="ECO:0000313" key="4">
    <source>
        <dbReference type="EMBL" id="TBU52818.1"/>
    </source>
</evidence>
<gene>
    <name evidence="4" type="ORF">BD310DRAFT_202391</name>
</gene>
<accession>A0A4Q9PDQ8</accession>
<keyword evidence="5" id="KW-1185">Reference proteome</keyword>